<evidence type="ECO:0000313" key="2">
    <source>
        <dbReference type="EMBL" id="KAE8301827.1"/>
    </source>
</evidence>
<dbReference type="EMBL" id="AACB03000005">
    <property type="protein sequence ID" value="KAE8301827.1"/>
    <property type="molecule type" value="Genomic_DNA"/>
</dbReference>
<comment type="caution">
    <text evidence="2">The sequence shown here is derived from an EMBL/GenBank/DDBJ whole genome shotgun (WGS) entry which is preliminary data.</text>
</comment>
<dbReference type="KEGG" id="gla:GL50803_0010832"/>
<evidence type="ECO:0000313" key="3">
    <source>
        <dbReference type="Proteomes" id="UP000001548"/>
    </source>
</evidence>
<name>A8B6Y2_GIAIC</name>
<dbReference type="OMA" id="LRHNIVY"/>
<feature type="region of interest" description="Disordered" evidence="1">
    <location>
        <begin position="36"/>
        <end position="60"/>
    </location>
</feature>
<proteinExistence type="predicted"/>
<dbReference type="VEuPathDB" id="GiardiaDB:GL50803_10832"/>
<dbReference type="RefSeq" id="XP_001709087.1">
    <property type="nucleotide sequence ID" value="XM_001709035.1"/>
</dbReference>
<keyword evidence="3" id="KW-1185">Reference proteome</keyword>
<organism evidence="2 3">
    <name type="scientific">Giardia intestinalis (strain ATCC 50803 / WB clone C6)</name>
    <name type="common">Giardia lamblia</name>
    <dbReference type="NCBI Taxonomy" id="184922"/>
    <lineage>
        <taxon>Eukaryota</taxon>
        <taxon>Metamonada</taxon>
        <taxon>Diplomonadida</taxon>
        <taxon>Hexamitidae</taxon>
        <taxon>Giardiinae</taxon>
        <taxon>Giardia</taxon>
    </lineage>
</organism>
<protein>
    <submittedName>
        <fullName evidence="2">Uncharacterized protein</fullName>
    </submittedName>
</protein>
<sequence length="273" mass="30279">MTEDKTPWSLSWFRAQGFDCDLDASFDFAKDKLQPSGAFSQIDPSPVQKSSSPPDLRLASLEPPIYADDSSTSTSDEAQLELISQALSQLTSLTKCTPDTSSLAQETFDKHVTSSVVEASKLLHSIDRSLALASSSPPIPESEPPAPTSYPLIPKPTQLMDDGSAMHTLPMKRVNLIAGELRLLQHKIGVAETELIQAEQALLAIPDTNRCRRQHLLEQHAAISAQLKTFREQWQLIVKEQTLQLNELRHNIVYYNISADSGHRLPRIDLQTE</sequence>
<dbReference type="GeneID" id="5702005"/>
<dbReference type="Proteomes" id="UP000001548">
    <property type="component" value="Unassembled WGS sequence"/>
</dbReference>
<dbReference type="HOGENOM" id="CLU_1020989_0_0_1"/>
<gene>
    <name evidence="2" type="ORF">GL50803_0010832</name>
</gene>
<reference evidence="2 3" key="1">
    <citation type="journal article" date="2007" name="Science">
        <title>Genomic minimalism in the early diverging intestinal parasite Giardia lamblia.</title>
        <authorList>
            <person name="Morrison H.G."/>
            <person name="McArthur A.G."/>
            <person name="Gillin F.D."/>
            <person name="Aley S.B."/>
            <person name="Adam R.D."/>
            <person name="Olsen G.J."/>
            <person name="Best A.A."/>
            <person name="Cande W.Z."/>
            <person name="Chen F."/>
            <person name="Cipriano M.J."/>
            <person name="Davids B.J."/>
            <person name="Dawson S.C."/>
            <person name="Elmendorf H.G."/>
            <person name="Hehl A.B."/>
            <person name="Holder M.E."/>
            <person name="Huse S.M."/>
            <person name="Kim U.U."/>
            <person name="Lasek-Nesselquist E."/>
            <person name="Manning G."/>
            <person name="Nigam A."/>
            <person name="Nixon J.E."/>
            <person name="Palm D."/>
            <person name="Passamaneck N.E."/>
            <person name="Prabhu A."/>
            <person name="Reich C.I."/>
            <person name="Reiner D.S."/>
            <person name="Samuelson J."/>
            <person name="Svard S.G."/>
            <person name="Sogin M.L."/>
        </authorList>
    </citation>
    <scope>NUCLEOTIDE SEQUENCE [LARGE SCALE GENOMIC DNA]</scope>
    <source>
        <strain evidence="2 3">WB C6</strain>
    </source>
</reference>
<feature type="compositionally biased region" description="Polar residues" evidence="1">
    <location>
        <begin position="37"/>
        <end position="53"/>
    </location>
</feature>
<evidence type="ECO:0000256" key="1">
    <source>
        <dbReference type="SAM" id="MobiDB-lite"/>
    </source>
</evidence>
<dbReference type="AlphaFoldDB" id="A8B6Y2"/>
<accession>A8B6Y2</accession>